<dbReference type="RefSeq" id="WP_132970898.1">
    <property type="nucleotide sequence ID" value="NZ_SMFX01000001.1"/>
</dbReference>
<dbReference type="PANTHER" id="PTHR33055">
    <property type="entry name" value="TRANSPOSASE FOR INSERTION SEQUENCE ELEMENT IS1111A"/>
    <property type="match status" value="1"/>
</dbReference>
<dbReference type="EMBL" id="SMFX01000001">
    <property type="protein sequence ID" value="TCK16977.1"/>
    <property type="molecule type" value="Genomic_DNA"/>
</dbReference>
<reference evidence="3 4" key="1">
    <citation type="submission" date="2019-03" db="EMBL/GenBank/DDBJ databases">
        <title>Genomic Encyclopedia of Type Strains, Phase IV (KMG-IV): sequencing the most valuable type-strain genomes for metagenomic binning, comparative biology and taxonomic classification.</title>
        <authorList>
            <person name="Goeker M."/>
        </authorList>
    </citation>
    <scope>NUCLEOTIDE SEQUENCE [LARGE SCALE GENOMIC DNA]</scope>
    <source>
        <strain evidence="3 4">DSM 19610</strain>
    </source>
</reference>
<name>A0A4R1H5H9_9GAMM</name>
<dbReference type="Pfam" id="PF02371">
    <property type="entry name" value="Transposase_20"/>
    <property type="match status" value="1"/>
</dbReference>
<dbReference type="PANTHER" id="PTHR33055:SF3">
    <property type="entry name" value="PUTATIVE TRANSPOSASE FOR IS117-RELATED"/>
    <property type="match status" value="1"/>
</dbReference>
<accession>A0A4R1H5H9</accession>
<feature type="domain" description="Transposase IS116/IS110/IS902 C-terminal" evidence="2">
    <location>
        <begin position="226"/>
        <end position="299"/>
    </location>
</feature>
<feature type="domain" description="Transposase IS110-like N-terminal" evidence="1">
    <location>
        <begin position="9"/>
        <end position="157"/>
    </location>
</feature>
<dbReference type="Proteomes" id="UP000295707">
    <property type="component" value="Unassembled WGS sequence"/>
</dbReference>
<dbReference type="GO" id="GO:0004803">
    <property type="term" value="F:transposase activity"/>
    <property type="evidence" value="ECO:0007669"/>
    <property type="project" value="InterPro"/>
</dbReference>
<keyword evidence="4" id="KW-1185">Reference proteome</keyword>
<evidence type="ECO:0000259" key="1">
    <source>
        <dbReference type="Pfam" id="PF01548"/>
    </source>
</evidence>
<comment type="caution">
    <text evidence="3">The sequence shown here is derived from an EMBL/GenBank/DDBJ whole genome shotgun (WGS) entry which is preliminary data.</text>
</comment>
<dbReference type="InterPro" id="IPR047650">
    <property type="entry name" value="Transpos_IS110"/>
</dbReference>
<dbReference type="GO" id="GO:0003677">
    <property type="term" value="F:DNA binding"/>
    <property type="evidence" value="ECO:0007669"/>
    <property type="project" value="InterPro"/>
</dbReference>
<dbReference type="OrthoDB" id="5289737at2"/>
<dbReference type="AlphaFoldDB" id="A0A4R1H5H9"/>
<evidence type="ECO:0000259" key="2">
    <source>
        <dbReference type="Pfam" id="PF02371"/>
    </source>
</evidence>
<evidence type="ECO:0000313" key="4">
    <source>
        <dbReference type="Proteomes" id="UP000295707"/>
    </source>
</evidence>
<proteinExistence type="predicted"/>
<dbReference type="InterPro" id="IPR003346">
    <property type="entry name" value="Transposase_20"/>
</dbReference>
<dbReference type="InterPro" id="IPR002525">
    <property type="entry name" value="Transp_IS110-like_N"/>
</dbReference>
<dbReference type="GO" id="GO:0006313">
    <property type="term" value="P:DNA transposition"/>
    <property type="evidence" value="ECO:0007669"/>
    <property type="project" value="InterPro"/>
</dbReference>
<evidence type="ECO:0000313" key="3">
    <source>
        <dbReference type="EMBL" id="TCK16977.1"/>
    </source>
</evidence>
<protein>
    <submittedName>
        <fullName evidence="3">Transposase</fullName>
    </submittedName>
</protein>
<dbReference type="NCBIfam" id="NF033542">
    <property type="entry name" value="transpos_IS110"/>
    <property type="match status" value="1"/>
</dbReference>
<gene>
    <name evidence="3" type="ORF">DFR30_0197</name>
</gene>
<dbReference type="Pfam" id="PF01548">
    <property type="entry name" value="DEDD_Tnp_IS110"/>
    <property type="match status" value="1"/>
</dbReference>
<sequence>MPKSSTLFVGMDVHKETIDVAIATNRLNGKVRHYGQIYNRIDAIDKLVAKLKREASTLKFVYEAGPCGFGLYRHLTRKQHQCAVVAPSLIPKKPGDRVKTDRRDALRLAQLYRAGDLAPVYVPDVDDEAIRDLSRAREDAMLDQKAARQRLKSFLLRHAIRYEGRADWNEAHLRWLTEVIMPTPAQQIVFQEYVNTITERTHRIERLERMLKEHVKNWHFAPLVSALQALRGVRFINAVTFIAELGDLTRFDNPRQLMCFLGLVPSQYSSGERIRLGPITKSGNRHARRILIEAAWAYRYQAKVSREIQLRQENLPIRIREIAWKAQVRLCARYRKLVGRGKNKNVVVTAIARELAAFIWDIAHHVHLKQVH</sequence>
<organism evidence="3 4">
    <name type="scientific">Thiogranum longum</name>
    <dbReference type="NCBI Taxonomy" id="1537524"/>
    <lineage>
        <taxon>Bacteria</taxon>
        <taxon>Pseudomonadati</taxon>
        <taxon>Pseudomonadota</taxon>
        <taxon>Gammaproteobacteria</taxon>
        <taxon>Chromatiales</taxon>
        <taxon>Ectothiorhodospiraceae</taxon>
        <taxon>Thiogranum</taxon>
    </lineage>
</organism>